<organism evidence="1 2">
    <name type="scientific">Scophthalmus maximus</name>
    <name type="common">Turbot</name>
    <name type="synonym">Psetta maxima</name>
    <dbReference type="NCBI Taxonomy" id="52904"/>
    <lineage>
        <taxon>Eukaryota</taxon>
        <taxon>Metazoa</taxon>
        <taxon>Chordata</taxon>
        <taxon>Craniata</taxon>
        <taxon>Vertebrata</taxon>
        <taxon>Euteleostomi</taxon>
        <taxon>Actinopterygii</taxon>
        <taxon>Neopterygii</taxon>
        <taxon>Teleostei</taxon>
        <taxon>Neoteleostei</taxon>
        <taxon>Acanthomorphata</taxon>
        <taxon>Carangaria</taxon>
        <taxon>Pleuronectiformes</taxon>
        <taxon>Pleuronectoidei</taxon>
        <taxon>Scophthalmidae</taxon>
        <taxon>Scophthalmus</taxon>
    </lineage>
</organism>
<gene>
    <name evidence="1" type="ORF">F2P81_026380</name>
</gene>
<evidence type="ECO:0000313" key="2">
    <source>
        <dbReference type="Proteomes" id="UP000438429"/>
    </source>
</evidence>
<accession>A0A6A4RMI7</accession>
<dbReference type="EMBL" id="VEVO01012706">
    <property type="protein sequence ID" value="KAF0021367.1"/>
    <property type="molecule type" value="Genomic_DNA"/>
</dbReference>
<proteinExistence type="predicted"/>
<sequence>MARSVQSRRGAAERNYRRLQVDGPGRGNVWLRDVDRSVRTPVNVTSERVASNTMTQQLPTLLVSGSQPFGTWLRGFNQMHVQQKTE</sequence>
<comment type="caution">
    <text evidence="1">The sequence shown here is derived from an EMBL/GenBank/DDBJ whole genome shotgun (WGS) entry which is preliminary data.</text>
</comment>
<name>A0A6A4RMI7_SCOMX</name>
<dbReference type="Proteomes" id="UP000438429">
    <property type="component" value="Unassembled WGS sequence"/>
</dbReference>
<reference evidence="1 2" key="1">
    <citation type="submission" date="2019-06" db="EMBL/GenBank/DDBJ databases">
        <title>Draft genomes of female and male turbot (Scophthalmus maximus).</title>
        <authorList>
            <person name="Xu H."/>
            <person name="Xu X.-W."/>
            <person name="Shao C."/>
            <person name="Chen S."/>
        </authorList>
    </citation>
    <scope>NUCLEOTIDE SEQUENCE [LARGE SCALE GENOMIC DNA]</scope>
    <source>
        <strain evidence="1">Ysfricsl-2016a</strain>
        <tissue evidence="1">Blood</tissue>
    </source>
</reference>
<evidence type="ECO:0000313" key="1">
    <source>
        <dbReference type="EMBL" id="KAF0021367.1"/>
    </source>
</evidence>
<dbReference type="AlphaFoldDB" id="A0A6A4RMI7"/>
<protein>
    <submittedName>
        <fullName evidence="1">Uncharacterized protein</fullName>
    </submittedName>
</protein>